<evidence type="ECO:0000256" key="5">
    <source>
        <dbReference type="ARBA" id="ARBA00022679"/>
    </source>
</evidence>
<sequence length="495" mass="56265">MSLFHSPFPQDALAISPDGNSVNTSNSTRSRLTSDRSSRILLIFLVSDIIAMFVSVRLGSWVAAIMHNMSSGYPPFLDVGVNTSYTMRSLMPICIGVLLYMFASGEYRIRFPFWSEFGRLLTAAFCALLATGFWAFAFQIPSLRMALLLPWIIFPFFGEFLRQCCRRVLHALRLWQIPTVLIGDAEETTQVRHVLASETLSSYEVIGALSPEVAMNSLLASENANASSRLQFILCLDPTAPHSRDMIEWLTRRRVPFALIPQISGMPTHGLTQSSYFSHDTIILSYKSNLENPFQRRLKFTFDFLAALLLLILALPVYVILYVLISLDGGQPIYGHRRIGQNGREFKCLKFRSMAKNSDAILKHLLETNPLAATEWQETQKLRNDPRITRVGHFIRKTSLDELPQLLNVLRGDMSLVGPRPIVQAEVRHYGENFDYYKAIRPGITGLWQVSGRSNTGYAERVQLDRWYVRNWTLWHDIAILAKTLPAVFLRRGAR</sequence>
<evidence type="ECO:0000256" key="4">
    <source>
        <dbReference type="ARBA" id="ARBA00022475"/>
    </source>
</evidence>
<feature type="transmembrane region" description="Helical" evidence="10">
    <location>
        <begin position="304"/>
        <end position="325"/>
    </location>
</feature>
<dbReference type="NCBIfam" id="TIGR03022">
    <property type="entry name" value="WbaP_sugtrans"/>
    <property type="match status" value="1"/>
</dbReference>
<reference evidence="13" key="1">
    <citation type="submission" date="2020-04" db="EMBL/GenBank/DDBJ databases">
        <title>Description of novel Gluconacetobacter.</title>
        <authorList>
            <person name="Sombolestani A."/>
        </authorList>
    </citation>
    <scope>NUCLEOTIDE SEQUENCE [LARGE SCALE GENOMIC DNA]</scope>
    <source>
        <strain evidence="13">LMG 27748</strain>
    </source>
</reference>
<evidence type="ECO:0000256" key="2">
    <source>
        <dbReference type="ARBA" id="ARBA00004236"/>
    </source>
</evidence>
<dbReference type="PANTHER" id="PTHR30576:SF4">
    <property type="entry name" value="UNDECAPRENYL-PHOSPHATE GALACTOSE PHOSPHOTRANSFERASE"/>
    <property type="match status" value="1"/>
</dbReference>
<name>A0ABR9YE23_9PROT</name>
<evidence type="ECO:0000256" key="10">
    <source>
        <dbReference type="SAM" id="Phobius"/>
    </source>
</evidence>
<dbReference type="PANTHER" id="PTHR30576">
    <property type="entry name" value="COLANIC BIOSYNTHESIS UDP-GLUCOSE LIPID CARRIER TRANSFERASE"/>
    <property type="match status" value="1"/>
</dbReference>
<reference evidence="12 13" key="2">
    <citation type="submission" date="2020-11" db="EMBL/GenBank/DDBJ databases">
        <title>Description of novel Gluconobacter species.</title>
        <authorList>
            <person name="Cleenwerck I."/>
            <person name="Cnockaert M."/>
            <person name="Borremans W."/>
            <person name="Wieme A.D."/>
            <person name="De Vuyst L."/>
            <person name="Vandamme P."/>
        </authorList>
    </citation>
    <scope>NUCLEOTIDE SEQUENCE [LARGE SCALE GENOMIC DNA]</scope>
    <source>
        <strain evidence="12 13">LMG 27748</strain>
    </source>
</reference>
<comment type="similarity">
    <text evidence="3">Belongs to the bacterial sugar transferase family.</text>
</comment>
<keyword evidence="8 10" id="KW-0472">Membrane</keyword>
<dbReference type="NCBIfam" id="TIGR03025">
    <property type="entry name" value="EPS_sugtrans"/>
    <property type="match status" value="1"/>
</dbReference>
<dbReference type="InterPro" id="IPR003362">
    <property type="entry name" value="Bact_transf"/>
</dbReference>
<evidence type="ECO:0000256" key="6">
    <source>
        <dbReference type="ARBA" id="ARBA00022692"/>
    </source>
</evidence>
<comment type="subcellular location">
    <subcellularLocation>
        <location evidence="2">Cell membrane</location>
    </subcellularLocation>
    <subcellularLocation>
        <location evidence="1">Membrane</location>
        <topology evidence="1">Multi-pass membrane protein</topology>
    </subcellularLocation>
</comment>
<dbReference type="RefSeq" id="WP_194255279.1">
    <property type="nucleotide sequence ID" value="NZ_JABCQO010000006.1"/>
</dbReference>
<organism evidence="12 13">
    <name type="scientific">Gluconobacter cerevisiae</name>
    <dbReference type="NCBI Taxonomy" id="1379734"/>
    <lineage>
        <taxon>Bacteria</taxon>
        <taxon>Pseudomonadati</taxon>
        <taxon>Pseudomonadota</taxon>
        <taxon>Alphaproteobacteria</taxon>
        <taxon>Acetobacterales</taxon>
        <taxon>Acetobacteraceae</taxon>
        <taxon>Gluconobacter</taxon>
    </lineage>
</organism>
<feature type="transmembrane region" description="Helical" evidence="10">
    <location>
        <begin position="85"/>
        <end position="105"/>
    </location>
</feature>
<evidence type="ECO:0000256" key="8">
    <source>
        <dbReference type="ARBA" id="ARBA00023136"/>
    </source>
</evidence>
<keyword evidence="6 10" id="KW-0812">Transmembrane</keyword>
<dbReference type="EMBL" id="JABCQO010000006">
    <property type="protein sequence ID" value="MBF0876891.1"/>
    <property type="molecule type" value="Genomic_DNA"/>
</dbReference>
<evidence type="ECO:0000313" key="12">
    <source>
        <dbReference type="EMBL" id="MBF0876891.1"/>
    </source>
</evidence>
<comment type="caution">
    <text evidence="12">The sequence shown here is derived from an EMBL/GenBank/DDBJ whole genome shotgun (WGS) entry which is preliminary data.</text>
</comment>
<feature type="transmembrane region" description="Helical" evidence="10">
    <location>
        <begin position="143"/>
        <end position="161"/>
    </location>
</feature>
<keyword evidence="13" id="KW-1185">Reference proteome</keyword>
<proteinExistence type="inferred from homology"/>
<evidence type="ECO:0000313" key="13">
    <source>
        <dbReference type="Proteomes" id="UP000630952"/>
    </source>
</evidence>
<feature type="domain" description="Bacterial sugar transferase" evidence="11">
    <location>
        <begin position="299"/>
        <end position="489"/>
    </location>
</feature>
<evidence type="ECO:0000256" key="9">
    <source>
        <dbReference type="ARBA" id="ARBA00023169"/>
    </source>
</evidence>
<keyword evidence="4" id="KW-1003">Cell membrane</keyword>
<gene>
    <name evidence="12" type="primary">wbaP</name>
    <name evidence="12" type="ORF">HKD21_08520</name>
</gene>
<protein>
    <submittedName>
        <fullName evidence="12">Undecaprenyl-phosphate galactose phosphotransferase WbaP</fullName>
    </submittedName>
</protein>
<evidence type="ECO:0000256" key="1">
    <source>
        <dbReference type="ARBA" id="ARBA00004141"/>
    </source>
</evidence>
<accession>A0ABR9YE23</accession>
<feature type="transmembrane region" description="Helical" evidence="10">
    <location>
        <begin position="40"/>
        <end position="65"/>
    </location>
</feature>
<feature type="transmembrane region" description="Helical" evidence="10">
    <location>
        <begin position="117"/>
        <end position="137"/>
    </location>
</feature>
<evidence type="ECO:0000256" key="3">
    <source>
        <dbReference type="ARBA" id="ARBA00006464"/>
    </source>
</evidence>
<dbReference type="Proteomes" id="UP000630952">
    <property type="component" value="Unassembled WGS sequence"/>
</dbReference>
<evidence type="ECO:0000256" key="7">
    <source>
        <dbReference type="ARBA" id="ARBA00022989"/>
    </source>
</evidence>
<keyword evidence="5" id="KW-0808">Transferase</keyword>
<evidence type="ECO:0000259" key="11">
    <source>
        <dbReference type="Pfam" id="PF02397"/>
    </source>
</evidence>
<keyword evidence="9" id="KW-0270">Exopolysaccharide synthesis</keyword>
<dbReference type="InterPro" id="IPR017475">
    <property type="entry name" value="EPS_sugar_tfrase"/>
</dbReference>
<keyword evidence="7 10" id="KW-1133">Transmembrane helix</keyword>
<dbReference type="InterPro" id="IPR017472">
    <property type="entry name" value="Undecaprenyl-P_galact_Ptfrase"/>
</dbReference>
<dbReference type="Pfam" id="PF02397">
    <property type="entry name" value="Bac_transf"/>
    <property type="match status" value="1"/>
</dbReference>